<dbReference type="GO" id="GO:0015031">
    <property type="term" value="P:protein transport"/>
    <property type="evidence" value="ECO:0007669"/>
    <property type="project" value="InterPro"/>
</dbReference>
<keyword evidence="8" id="KW-1185">Reference proteome</keyword>
<evidence type="ECO:0000256" key="4">
    <source>
        <dbReference type="ARBA" id="ARBA00046124"/>
    </source>
</evidence>
<dbReference type="InterPro" id="IPR005061">
    <property type="entry name" value="Ist1"/>
</dbReference>
<dbReference type="FunFam" id="1.20.1260.60:FF:000002">
    <property type="entry name" value="Vacuolar protein sorting-associated protein IST1"/>
    <property type="match status" value="1"/>
</dbReference>
<comment type="similarity">
    <text evidence="1">Belongs to the IST1 family.</text>
</comment>
<evidence type="ECO:0000256" key="5">
    <source>
        <dbReference type="ARBA" id="ARBA00046920"/>
    </source>
</evidence>
<dbReference type="Pfam" id="PF03398">
    <property type="entry name" value="Ist1"/>
    <property type="match status" value="1"/>
</dbReference>
<evidence type="ECO:0000256" key="2">
    <source>
        <dbReference type="ARBA" id="ARBA00014513"/>
    </source>
</evidence>
<dbReference type="PANTHER" id="PTHR12161">
    <property type="entry name" value="IST1 FAMILY MEMBER"/>
    <property type="match status" value="1"/>
</dbReference>
<feature type="region of interest" description="Disordered" evidence="6">
    <location>
        <begin position="280"/>
        <end position="311"/>
    </location>
</feature>
<evidence type="ECO:0000256" key="1">
    <source>
        <dbReference type="ARBA" id="ARBA00005536"/>
    </source>
</evidence>
<evidence type="ECO:0000256" key="3">
    <source>
        <dbReference type="ARBA" id="ARBA00032374"/>
    </source>
</evidence>
<evidence type="ECO:0000313" key="8">
    <source>
        <dbReference type="Proteomes" id="UP000278627"/>
    </source>
</evidence>
<gene>
    <name evidence="7" type="ORF">BPAG_LOCUS13952</name>
</gene>
<proteinExistence type="inferred from homology"/>
<comment type="subunit">
    <text evidence="5">Interacts with CHMP1A, CHMP1B, VPS4A and VTA1. Interacts with SPAST, STAMBP, and USP8. May interact with VPS37B. May associate with the ESCRT-I complex. Interacts with MITD1, in competition with VSP4. Interacts with SPART (via MIT domain); leading to the recruitment of SPART to midbodies. Interacts with SPAST.</text>
</comment>
<protein>
    <recommendedName>
        <fullName evidence="2">IST1 homolog</fullName>
    </recommendedName>
    <alternativeName>
        <fullName evidence="3">Charged multivesicular body protein 8</fullName>
    </alternativeName>
</protein>
<dbReference type="AlphaFoldDB" id="A0A0N4TYC9"/>
<dbReference type="InterPro" id="IPR042277">
    <property type="entry name" value="IST1-like"/>
</dbReference>
<reference evidence="7 8" key="2">
    <citation type="submission" date="2018-11" db="EMBL/GenBank/DDBJ databases">
        <authorList>
            <consortium name="Pathogen Informatics"/>
        </authorList>
    </citation>
    <scope>NUCLEOTIDE SEQUENCE [LARGE SCALE GENOMIC DNA]</scope>
</reference>
<dbReference type="PANTHER" id="PTHR12161:SF5">
    <property type="entry name" value="IST1 HOMOLOG"/>
    <property type="match status" value="1"/>
</dbReference>
<evidence type="ECO:0000313" key="9">
    <source>
        <dbReference type="WBParaSite" id="BPAG_0001402401-mRNA-1"/>
    </source>
</evidence>
<dbReference type="Gene3D" id="1.20.1260.60">
    <property type="entry name" value="Vacuolar protein sorting-associated protein Ist1"/>
    <property type="match status" value="1"/>
</dbReference>
<accession>A0A0N4TYC9</accession>
<evidence type="ECO:0000313" key="7">
    <source>
        <dbReference type="EMBL" id="VDN95137.1"/>
    </source>
</evidence>
<name>A0A0N4TYC9_BRUPA</name>
<comment type="function">
    <text evidence="4">ESCRT-III-like protein involved in cytokinesis, nuclear envelope reassembly and endosomal tubulation. Is required for efficient abscission during cytokinesis. Involved in recruiting VPS4A and/or VPS4B to the midbody of dividing cells. During late anaphase, involved in nuclear envelope reassembly and mitotic spindle disassembly together with the ESCRT-III complex: IST1 acts by mediating the recruitment of SPAST to the nuclear membrane, leading to microtubule severing. Recruited to the reforming nuclear envelope (NE) during anaphase by LEMD2. Regulates early endosomal tubulation together with the ESCRT-III complex by mediating the recruitment of SPAST.</text>
</comment>
<dbReference type="EMBL" id="UZAD01013482">
    <property type="protein sequence ID" value="VDN95137.1"/>
    <property type="molecule type" value="Genomic_DNA"/>
</dbReference>
<reference evidence="9" key="1">
    <citation type="submission" date="2017-02" db="UniProtKB">
        <authorList>
            <consortium name="WormBaseParasite"/>
        </authorList>
    </citation>
    <scope>IDENTIFICATION</scope>
</reference>
<feature type="region of interest" description="Disordered" evidence="6">
    <location>
        <begin position="345"/>
        <end position="414"/>
    </location>
</feature>
<dbReference type="STRING" id="6280.A0A0N4TYC9"/>
<sequence length="430" mass="48009">MSISWGTQYSKLKTNLRLAINRLKLLEKKKTEMALKSRTEIADFIANRKEDRARIRVEHIIREDFLVEAYELLEMYCDLILARFGLIQQIKHLDDGIAEAVINIIWAAPRVATDVSEFKVINDQLTMKYGKTFAEAARNNQLEFPAKVSPKLIAKLSVQAPPKLLVERCGNEEKRLQFDLKSSRRGKLSFHEELELNYSRYMIEIAKCAGIPFTPDPNIMREDEVAAAEQMLIDFKNHGGWMPLLVSGGVHFFICRNLVGSICLIRQGYGWMYPDDIVSNSKKPPSSPTNRGSGYYPGPPPPPAGFKDAFSEGGIPASAPVPLVNNYKACNYPCLNQVDDSSGNIKIKPNASPGLPSAPPTDAHPLPSKMNHNTTPEFPEPPNDLPGMLDSASFPSAKTSDEQQSGGDNDELDFDDLARRFDMLKKKNAK</sequence>
<organism evidence="9">
    <name type="scientific">Brugia pahangi</name>
    <name type="common">Filarial nematode worm</name>
    <dbReference type="NCBI Taxonomy" id="6280"/>
    <lineage>
        <taxon>Eukaryota</taxon>
        <taxon>Metazoa</taxon>
        <taxon>Ecdysozoa</taxon>
        <taxon>Nematoda</taxon>
        <taxon>Chromadorea</taxon>
        <taxon>Rhabditida</taxon>
        <taxon>Spirurina</taxon>
        <taxon>Spiruromorpha</taxon>
        <taxon>Filarioidea</taxon>
        <taxon>Onchocercidae</taxon>
        <taxon>Brugia</taxon>
    </lineage>
</organism>
<dbReference type="Proteomes" id="UP000278627">
    <property type="component" value="Unassembled WGS sequence"/>
</dbReference>
<evidence type="ECO:0000256" key="6">
    <source>
        <dbReference type="SAM" id="MobiDB-lite"/>
    </source>
</evidence>
<dbReference type="WBParaSite" id="BPAG_0001402401-mRNA-1">
    <property type="protein sequence ID" value="BPAG_0001402401-mRNA-1"/>
    <property type="gene ID" value="BPAG_0001402401"/>
</dbReference>
<feature type="compositionally biased region" description="Polar residues" evidence="6">
    <location>
        <begin position="393"/>
        <end position="407"/>
    </location>
</feature>